<evidence type="ECO:0000313" key="2">
    <source>
        <dbReference type="Proteomes" id="UP000605676"/>
    </source>
</evidence>
<dbReference type="PROSITE" id="PS51257">
    <property type="entry name" value="PROKAR_LIPOPROTEIN"/>
    <property type="match status" value="1"/>
</dbReference>
<name>A0ABS1HMY8_9BACT</name>
<protein>
    <submittedName>
        <fullName evidence="1">Gliding motility protein GldB</fullName>
    </submittedName>
</protein>
<reference evidence="1 2" key="1">
    <citation type="submission" date="2021-01" db="EMBL/GenBank/DDBJ databases">
        <title>Carboxyliciviraga sp.nov., isolated from coastal sediments.</title>
        <authorList>
            <person name="Lu D."/>
            <person name="Zhang T."/>
        </authorList>
    </citation>
    <scope>NUCLEOTIDE SEQUENCE [LARGE SCALE GENOMIC DNA]</scope>
    <source>
        <strain evidence="1 2">N1Y132</strain>
    </source>
</reference>
<dbReference type="RefSeq" id="WP_200466248.1">
    <property type="nucleotide sequence ID" value="NZ_JAENRR010000050.1"/>
</dbReference>
<evidence type="ECO:0000313" key="1">
    <source>
        <dbReference type="EMBL" id="MBK3519027.1"/>
    </source>
</evidence>
<organism evidence="1 2">
    <name type="scientific">Carboxylicivirga marina</name>
    <dbReference type="NCBI Taxonomy" id="2800988"/>
    <lineage>
        <taxon>Bacteria</taxon>
        <taxon>Pseudomonadati</taxon>
        <taxon>Bacteroidota</taxon>
        <taxon>Bacteroidia</taxon>
        <taxon>Marinilabiliales</taxon>
        <taxon>Marinilabiliaceae</taxon>
        <taxon>Carboxylicivirga</taxon>
    </lineage>
</organism>
<comment type="caution">
    <text evidence="1">The sequence shown here is derived from an EMBL/GenBank/DDBJ whole genome shotgun (WGS) entry which is preliminary data.</text>
</comment>
<sequence>MKQLVIILILFTVVFSSCNNNKPDVSNIDLTVEPQLFFIDLFEMDESNLDEGINSLSNKYGSYLDAYSQQIIKIGSPEHPDYNNFIKSFLDYEDNREVYETCKKQYANTTDISEELTIAFKHYKHYFPKALVPDVYFHTSYFNQSIAMDSIWLSVSVEKYLGADCEFYEWLAIPKYLRRKMEPKKLVPDVMKAMALGNFSFSTKNEDVLSKMIAQGKLHYFIRQMIPDLQDTLLFNYSDSQMKWCHTHEADAWASMVEQKHLYNNERMVIQKYIGDSPFTYYLGQDSPGKVAVFLGYQIVTAYMKNNPETTLGELINTTDAHMILREARYRP</sequence>
<dbReference type="Proteomes" id="UP000605676">
    <property type="component" value="Unassembled WGS sequence"/>
</dbReference>
<dbReference type="InterPro" id="IPR019853">
    <property type="entry name" value="GldB-like"/>
</dbReference>
<accession>A0ABS1HMY8</accession>
<dbReference type="EMBL" id="JAENRR010000050">
    <property type="protein sequence ID" value="MBK3519027.1"/>
    <property type="molecule type" value="Genomic_DNA"/>
</dbReference>
<proteinExistence type="predicted"/>
<gene>
    <name evidence="1" type="ORF">JIV24_16895</name>
</gene>
<keyword evidence="2" id="KW-1185">Reference proteome</keyword>
<dbReference type="Pfam" id="PF25594">
    <property type="entry name" value="GldB_lipo"/>
    <property type="match status" value="1"/>
</dbReference>